<dbReference type="RefSeq" id="WP_139671800.1">
    <property type="nucleotide sequence ID" value="NZ_VDMN01000001.1"/>
</dbReference>
<protein>
    <submittedName>
        <fullName evidence="1">Uncharacterized protein</fullName>
    </submittedName>
</protein>
<evidence type="ECO:0000313" key="2">
    <source>
        <dbReference type="Proteomes" id="UP000311605"/>
    </source>
</evidence>
<comment type="caution">
    <text evidence="1">The sequence shown here is derived from an EMBL/GenBank/DDBJ whole genome shotgun (WGS) entry which is preliminary data.</text>
</comment>
<name>A0A5C4XR15_9HYPH</name>
<proteinExistence type="predicted"/>
<dbReference type="Proteomes" id="UP000311605">
    <property type="component" value="Unassembled WGS sequence"/>
</dbReference>
<dbReference type="AlphaFoldDB" id="A0A5C4XR15"/>
<evidence type="ECO:0000313" key="1">
    <source>
        <dbReference type="EMBL" id="TNM64970.1"/>
    </source>
</evidence>
<dbReference type="EMBL" id="VDMN01000001">
    <property type="protein sequence ID" value="TNM64970.1"/>
    <property type="molecule type" value="Genomic_DNA"/>
</dbReference>
<accession>A0A5C4XR15</accession>
<dbReference type="OrthoDB" id="8163711at2"/>
<keyword evidence="2" id="KW-1185">Reference proteome</keyword>
<organism evidence="1 2">
    <name type="scientific">Aliirhizobium smilacinae</name>
    <dbReference type="NCBI Taxonomy" id="1395944"/>
    <lineage>
        <taxon>Bacteria</taxon>
        <taxon>Pseudomonadati</taxon>
        <taxon>Pseudomonadota</taxon>
        <taxon>Alphaproteobacteria</taxon>
        <taxon>Hyphomicrobiales</taxon>
        <taxon>Rhizobiaceae</taxon>
        <taxon>Aliirhizobium</taxon>
    </lineage>
</organism>
<gene>
    <name evidence="1" type="ORF">FHP24_01310</name>
</gene>
<sequence>MTRTSESDIEEIARTISGLAGPGMRPKQLVEAVRKKHPDATKKEISRAAFYAVILAAEKEPVRAEGLHELASVTRNELDD</sequence>
<reference evidence="1 2" key="1">
    <citation type="submission" date="2019-06" db="EMBL/GenBank/DDBJ databases">
        <title>The draft genome of Rhizobium smilacinae PTYR-5.</title>
        <authorList>
            <person name="Liu L."/>
            <person name="Li L."/>
            <person name="Zhang X."/>
        </authorList>
    </citation>
    <scope>NUCLEOTIDE SEQUENCE [LARGE SCALE GENOMIC DNA]</scope>
    <source>
        <strain evidence="1 2">PTYR-5</strain>
    </source>
</reference>